<dbReference type="Pfam" id="PF17200">
    <property type="entry name" value="sCache_2"/>
    <property type="match status" value="1"/>
</dbReference>
<name>A0A839ILF5_9GAMM</name>
<evidence type="ECO:0000256" key="6">
    <source>
        <dbReference type="ARBA" id="ARBA00022989"/>
    </source>
</evidence>
<dbReference type="InterPro" id="IPR017171">
    <property type="entry name" value="Sig_transdc_His_kinase_MctS"/>
</dbReference>
<comment type="subcellular location">
    <subcellularLocation>
        <location evidence="1">Cell membrane</location>
        <topology evidence="1">Multi-pass membrane protein</topology>
    </subcellularLocation>
</comment>
<dbReference type="Gene3D" id="3.30.450.20">
    <property type="entry name" value="PAS domain"/>
    <property type="match status" value="1"/>
</dbReference>
<dbReference type="PIRSF" id="PIRSF037314">
    <property type="entry name" value="STHK_MctS"/>
    <property type="match status" value="1"/>
</dbReference>
<evidence type="ECO:0000256" key="2">
    <source>
        <dbReference type="ARBA" id="ARBA00022475"/>
    </source>
</evidence>
<dbReference type="EMBL" id="JACJFM010000005">
    <property type="protein sequence ID" value="MBB1486045.1"/>
    <property type="molecule type" value="Genomic_DNA"/>
</dbReference>
<dbReference type="InterPro" id="IPR005467">
    <property type="entry name" value="His_kinase_dom"/>
</dbReference>
<gene>
    <name evidence="12" type="ORF">H4O21_05440</name>
</gene>
<keyword evidence="9" id="KW-0175">Coiled coil</keyword>
<dbReference type="Pfam" id="PF07730">
    <property type="entry name" value="HisKA_3"/>
    <property type="match status" value="1"/>
</dbReference>
<dbReference type="Pfam" id="PF02518">
    <property type="entry name" value="HATPase_c"/>
    <property type="match status" value="1"/>
</dbReference>
<dbReference type="SMART" id="SM00387">
    <property type="entry name" value="HATPase_c"/>
    <property type="match status" value="1"/>
</dbReference>
<dbReference type="PROSITE" id="PS50109">
    <property type="entry name" value="HIS_KIN"/>
    <property type="match status" value="1"/>
</dbReference>
<evidence type="ECO:0000313" key="13">
    <source>
        <dbReference type="Proteomes" id="UP000565262"/>
    </source>
</evidence>
<dbReference type="GO" id="GO:0000155">
    <property type="term" value="F:phosphorelay sensor kinase activity"/>
    <property type="evidence" value="ECO:0007669"/>
    <property type="project" value="InterPro"/>
</dbReference>
<dbReference type="SUPFAM" id="SSF55874">
    <property type="entry name" value="ATPase domain of HSP90 chaperone/DNA topoisomerase II/histidine kinase"/>
    <property type="match status" value="1"/>
</dbReference>
<feature type="transmembrane region" description="Helical" evidence="10">
    <location>
        <begin position="203"/>
        <end position="226"/>
    </location>
</feature>
<accession>A0A839ILF5</accession>
<feature type="coiled-coil region" evidence="9">
    <location>
        <begin position="284"/>
        <end position="311"/>
    </location>
</feature>
<keyword evidence="4 10" id="KW-0812">Transmembrane</keyword>
<keyword evidence="2" id="KW-1003">Cell membrane</keyword>
<dbReference type="Gene3D" id="3.30.565.10">
    <property type="entry name" value="Histidine kinase-like ATPase, C-terminal domain"/>
    <property type="match status" value="1"/>
</dbReference>
<evidence type="ECO:0000256" key="9">
    <source>
        <dbReference type="SAM" id="Coils"/>
    </source>
</evidence>
<keyword evidence="7" id="KW-0902">Two-component regulatory system</keyword>
<dbReference type="GO" id="GO:0005886">
    <property type="term" value="C:plasma membrane"/>
    <property type="evidence" value="ECO:0007669"/>
    <property type="project" value="UniProtKB-SubCell"/>
</dbReference>
<dbReference type="Proteomes" id="UP000565262">
    <property type="component" value="Unassembled WGS sequence"/>
</dbReference>
<evidence type="ECO:0000256" key="4">
    <source>
        <dbReference type="ARBA" id="ARBA00022692"/>
    </source>
</evidence>
<dbReference type="PANTHER" id="PTHR24421">
    <property type="entry name" value="NITRATE/NITRITE SENSOR PROTEIN NARX-RELATED"/>
    <property type="match status" value="1"/>
</dbReference>
<keyword evidence="8 10" id="KW-0472">Membrane</keyword>
<dbReference type="InterPro" id="IPR050482">
    <property type="entry name" value="Sensor_HK_TwoCompSys"/>
</dbReference>
<reference evidence="12 13" key="1">
    <citation type="submission" date="2020-08" db="EMBL/GenBank/DDBJ databases">
        <title>Oceanospirillum sp. nov. isolated from marine sediment.</title>
        <authorList>
            <person name="Ji X."/>
        </authorList>
    </citation>
    <scope>NUCLEOTIDE SEQUENCE [LARGE SCALE GENOMIC DNA]</scope>
    <source>
        <strain evidence="12 13">D5</strain>
    </source>
</reference>
<dbReference type="SMART" id="SM01049">
    <property type="entry name" value="Cache_2"/>
    <property type="match status" value="1"/>
</dbReference>
<comment type="caution">
    <text evidence="12">The sequence shown here is derived from an EMBL/GenBank/DDBJ whole genome shotgun (WGS) entry which is preliminary data.</text>
</comment>
<dbReference type="GO" id="GO:0046983">
    <property type="term" value="F:protein dimerization activity"/>
    <property type="evidence" value="ECO:0007669"/>
    <property type="project" value="InterPro"/>
</dbReference>
<feature type="domain" description="Histidine kinase" evidence="11">
    <location>
        <begin position="253"/>
        <end position="449"/>
    </location>
</feature>
<evidence type="ECO:0000256" key="3">
    <source>
        <dbReference type="ARBA" id="ARBA00022679"/>
    </source>
</evidence>
<dbReference type="InterPro" id="IPR036890">
    <property type="entry name" value="HATPase_C_sf"/>
</dbReference>
<evidence type="ECO:0000256" key="8">
    <source>
        <dbReference type="ARBA" id="ARBA00023136"/>
    </source>
</evidence>
<evidence type="ECO:0000259" key="11">
    <source>
        <dbReference type="PROSITE" id="PS50109"/>
    </source>
</evidence>
<evidence type="ECO:0000256" key="5">
    <source>
        <dbReference type="ARBA" id="ARBA00022777"/>
    </source>
</evidence>
<dbReference type="InterPro" id="IPR011712">
    <property type="entry name" value="Sig_transdc_His_kin_sub3_dim/P"/>
</dbReference>
<dbReference type="CDD" id="cd16917">
    <property type="entry name" value="HATPase_UhpB-NarQ-NarX-like"/>
    <property type="match status" value="1"/>
</dbReference>
<dbReference type="InterPro" id="IPR003594">
    <property type="entry name" value="HATPase_dom"/>
</dbReference>
<keyword evidence="6 10" id="KW-1133">Transmembrane helix</keyword>
<dbReference type="CDD" id="cd12912">
    <property type="entry name" value="PDC2_MCP_like"/>
    <property type="match status" value="1"/>
</dbReference>
<evidence type="ECO:0000256" key="10">
    <source>
        <dbReference type="SAM" id="Phobius"/>
    </source>
</evidence>
<dbReference type="Gene3D" id="1.20.5.1930">
    <property type="match status" value="1"/>
</dbReference>
<protein>
    <submittedName>
        <fullName evidence="12">Cache domain-containing protein</fullName>
    </submittedName>
</protein>
<evidence type="ECO:0000256" key="1">
    <source>
        <dbReference type="ARBA" id="ARBA00004651"/>
    </source>
</evidence>
<sequence>MSLRTKILLLALVPLMLVTTSITLISVQQVRSLSETEIAIFEHNLLESKRTELQHYVSLALSSISPIVSAHSVDDYQARAQVKQILDAITYGSDGYFFVYDQQGNNLVHPAQPELVGKNLMDMQDTRGNFVIRSLLELSGQGGGYHHYMWNKPSTGMESEKISYVIDLPEWGWMLGTGLYIDDIAREVAKIRQEVGKNIRNTFFTVLAITSVTVALIVVFVILFNVHEHRLADSRLKELVHKTVQFQESERRRFSRELHDGINQLMVSAKFRIELGASKAAKLTDDAEEDLAKATDVLNEAIQEVRRISRDLRPSVLDDLGLIPAMTALLEEFRLRTEIRVLQKTPPCRMRLPEQIETTLYRITQEALTNIERHADASEITVATGWNGNTFWLSVADNGNGFNVREVMAGRGIGLRNMQERTEFLAGEFIIDSAPRGGTRIKAIFPMHSWEPLLKQQTEQAST</sequence>
<keyword evidence="13" id="KW-1185">Reference proteome</keyword>
<dbReference type="RefSeq" id="WP_182807831.1">
    <property type="nucleotide sequence ID" value="NZ_JACJFM010000005.1"/>
</dbReference>
<dbReference type="AlphaFoldDB" id="A0A839ILF5"/>
<evidence type="ECO:0000256" key="7">
    <source>
        <dbReference type="ARBA" id="ARBA00023012"/>
    </source>
</evidence>
<dbReference type="InterPro" id="IPR033480">
    <property type="entry name" value="sCache_2"/>
</dbReference>
<keyword evidence="3" id="KW-0808">Transferase</keyword>
<organism evidence="12 13">
    <name type="scientific">Oceanospirillum sediminis</name>
    <dbReference type="NCBI Taxonomy" id="2760088"/>
    <lineage>
        <taxon>Bacteria</taxon>
        <taxon>Pseudomonadati</taxon>
        <taxon>Pseudomonadota</taxon>
        <taxon>Gammaproteobacteria</taxon>
        <taxon>Oceanospirillales</taxon>
        <taxon>Oceanospirillaceae</taxon>
        <taxon>Oceanospirillum</taxon>
    </lineage>
</organism>
<keyword evidence="5" id="KW-0418">Kinase</keyword>
<proteinExistence type="predicted"/>
<evidence type="ECO:0000313" key="12">
    <source>
        <dbReference type="EMBL" id="MBB1486045.1"/>
    </source>
</evidence>
<dbReference type="PANTHER" id="PTHR24421:SF59">
    <property type="entry name" value="OXYGEN SENSOR HISTIDINE KINASE NREB"/>
    <property type="match status" value="1"/>
</dbReference>